<evidence type="ECO:0000256" key="3">
    <source>
        <dbReference type="ARBA" id="ARBA00022741"/>
    </source>
</evidence>
<accession>A0AAN6TKU7</accession>
<dbReference type="FunFam" id="3.30.200.20:FF:000042">
    <property type="entry name" value="Aurora kinase A"/>
    <property type="match status" value="1"/>
</dbReference>
<dbReference type="GO" id="GO:0004672">
    <property type="term" value="F:protein kinase activity"/>
    <property type="evidence" value="ECO:0007669"/>
    <property type="project" value="InterPro"/>
</dbReference>
<evidence type="ECO:0000259" key="7">
    <source>
        <dbReference type="PROSITE" id="PS50006"/>
    </source>
</evidence>
<dbReference type="PROSITE" id="PS50011">
    <property type="entry name" value="PROTEIN_KINASE_DOM"/>
    <property type="match status" value="1"/>
</dbReference>
<feature type="compositionally biased region" description="Basic and acidic residues" evidence="6">
    <location>
        <begin position="25"/>
        <end position="45"/>
    </location>
</feature>
<dbReference type="EMBL" id="MU853333">
    <property type="protein sequence ID" value="KAK4116354.1"/>
    <property type="molecule type" value="Genomic_DNA"/>
</dbReference>
<sequence>MAPRSEGSHLKRARVSGSPGDAEQESFKKPRRSERLLSQRVNDHDGLKTPVQALHQLPSPVTHIASEGTNEFSKEATATPPEGRLSQITRRHDDENYSQALAFSSPPQDTQAFSQQHVDPNAPLSDEVEDEVKEGVWGYLFPLDTRFGGTCVVLRKRESCALPDTPSEDASTGTLPKRGGRRGPRAPPKDQASSARSLPAGGYLIGRHPECDVIVNDGSVSNRHCLIFTEHKGNDTVAILEDLSSNGTFVNDALVGRNQRRELKEHDEIAVLDKARFVFRYPKNRQANAFLQQYRLVDKLGKGHFAEVYLCIEKSTGQRYAVKVFTKTSPDDISKDGGLQQEIAMLMGVSHPNVLCIKDTFSEPNAVYLVLELAPEGELFNYIVNEKSLSETQCRKLFTQLFQGVKYLHDRNIVHRDIKPENILLVDKNLNVKLADFGLAKIIGEESFTTTLCGTPSYVAPEILVDSRRRKYTKAVDIWSLGVVLYICLCGFPPFSDELYSPQFPYQLSDQIKKGLYEYPSPYWDPIGDLALDLIDSMLVVDPNKRFTIDQCLAHPWMTQKELGVNDSTNGLVSGLAGLEMSRRGVTRERTLLSSINTAQVVNRVPGNNNRPDVKIYSKNPGNSKATAPRKEPRPDEQRDPGEFMALGGKGDQELFGNDPGSNYPTNDIAGNAQASKAKGKAKGKGGR</sequence>
<keyword evidence="3 5" id="KW-0547">Nucleotide-binding</keyword>
<feature type="compositionally biased region" description="Basic residues" evidence="6">
    <location>
        <begin position="678"/>
        <end position="688"/>
    </location>
</feature>
<dbReference type="Gene3D" id="2.60.200.20">
    <property type="match status" value="1"/>
</dbReference>
<name>A0AAN6TKU7_9PEZI</name>
<feature type="compositionally biased region" description="Basic and acidic residues" evidence="6">
    <location>
        <begin position="629"/>
        <end position="642"/>
    </location>
</feature>
<comment type="similarity">
    <text evidence="1">Belongs to the protein kinase superfamily. CAMK Ser/Thr protein kinase family. CHEK2 subfamily.</text>
</comment>
<evidence type="ECO:0000313" key="10">
    <source>
        <dbReference type="Proteomes" id="UP001302812"/>
    </source>
</evidence>
<dbReference type="CDD" id="cd05117">
    <property type="entry name" value="STKc_CAMK"/>
    <property type="match status" value="1"/>
</dbReference>
<feature type="domain" description="Protein kinase" evidence="8">
    <location>
        <begin position="294"/>
        <end position="558"/>
    </location>
</feature>
<comment type="subunit">
    <text evidence="2">Homodimer. Forms a ternary complex with ATG13 and ATG17.</text>
</comment>
<dbReference type="InterPro" id="IPR017441">
    <property type="entry name" value="Protein_kinase_ATP_BS"/>
</dbReference>
<dbReference type="InterPro" id="IPR000253">
    <property type="entry name" value="FHA_dom"/>
</dbReference>
<dbReference type="AlphaFoldDB" id="A0AAN6TKU7"/>
<dbReference type="PROSITE" id="PS50006">
    <property type="entry name" value="FHA_DOMAIN"/>
    <property type="match status" value="1"/>
</dbReference>
<reference evidence="9" key="1">
    <citation type="journal article" date="2023" name="Mol. Phylogenet. Evol.">
        <title>Genome-scale phylogeny and comparative genomics of the fungal order Sordariales.</title>
        <authorList>
            <person name="Hensen N."/>
            <person name="Bonometti L."/>
            <person name="Westerberg I."/>
            <person name="Brannstrom I.O."/>
            <person name="Guillou S."/>
            <person name="Cros-Aarteil S."/>
            <person name="Calhoun S."/>
            <person name="Haridas S."/>
            <person name="Kuo A."/>
            <person name="Mondo S."/>
            <person name="Pangilinan J."/>
            <person name="Riley R."/>
            <person name="LaButti K."/>
            <person name="Andreopoulos B."/>
            <person name="Lipzen A."/>
            <person name="Chen C."/>
            <person name="Yan M."/>
            <person name="Daum C."/>
            <person name="Ng V."/>
            <person name="Clum A."/>
            <person name="Steindorff A."/>
            <person name="Ohm R.A."/>
            <person name="Martin F."/>
            <person name="Silar P."/>
            <person name="Natvig D.O."/>
            <person name="Lalanne C."/>
            <person name="Gautier V."/>
            <person name="Ament-Velasquez S.L."/>
            <person name="Kruys A."/>
            <person name="Hutchinson M.I."/>
            <person name="Powell A.J."/>
            <person name="Barry K."/>
            <person name="Miller A.N."/>
            <person name="Grigoriev I.V."/>
            <person name="Debuchy R."/>
            <person name="Gladieux P."/>
            <person name="Hiltunen Thoren M."/>
            <person name="Johannesson H."/>
        </authorList>
    </citation>
    <scope>NUCLEOTIDE SEQUENCE</scope>
    <source>
        <strain evidence="9">CBS 508.74</strain>
    </source>
</reference>
<feature type="region of interest" description="Disordered" evidence="6">
    <location>
        <begin position="603"/>
        <end position="688"/>
    </location>
</feature>
<feature type="domain" description="FHA" evidence="7">
    <location>
        <begin position="203"/>
        <end position="255"/>
    </location>
</feature>
<dbReference type="RefSeq" id="XP_064673924.1">
    <property type="nucleotide sequence ID" value="XM_064814296.1"/>
</dbReference>
<proteinExistence type="inferred from homology"/>
<gene>
    <name evidence="9" type="ORF">N656DRAFT_774594</name>
</gene>
<keyword evidence="4 5" id="KW-0067">ATP-binding</keyword>
<evidence type="ECO:0000256" key="2">
    <source>
        <dbReference type="ARBA" id="ARBA00011138"/>
    </source>
</evidence>
<dbReference type="FunFam" id="1.10.510.10:FF:001380">
    <property type="entry name" value="Checkpoint kinase 2-like protein"/>
    <property type="match status" value="1"/>
</dbReference>
<feature type="region of interest" description="Disordered" evidence="6">
    <location>
        <begin position="1"/>
        <end position="45"/>
    </location>
</feature>
<dbReference type="GeneID" id="89938421"/>
<comment type="caution">
    <text evidence="9">The sequence shown here is derived from an EMBL/GenBank/DDBJ whole genome shotgun (WGS) entry which is preliminary data.</text>
</comment>
<evidence type="ECO:0000256" key="5">
    <source>
        <dbReference type="PROSITE-ProRule" id="PRU10141"/>
    </source>
</evidence>
<evidence type="ECO:0000256" key="6">
    <source>
        <dbReference type="SAM" id="MobiDB-lite"/>
    </source>
</evidence>
<dbReference type="InterPro" id="IPR011009">
    <property type="entry name" value="Kinase-like_dom_sf"/>
</dbReference>
<organism evidence="9 10">
    <name type="scientific">Canariomyces notabilis</name>
    <dbReference type="NCBI Taxonomy" id="2074819"/>
    <lineage>
        <taxon>Eukaryota</taxon>
        <taxon>Fungi</taxon>
        <taxon>Dikarya</taxon>
        <taxon>Ascomycota</taxon>
        <taxon>Pezizomycotina</taxon>
        <taxon>Sordariomycetes</taxon>
        <taxon>Sordariomycetidae</taxon>
        <taxon>Sordariales</taxon>
        <taxon>Chaetomiaceae</taxon>
        <taxon>Canariomyces</taxon>
    </lineage>
</organism>
<dbReference type="Pfam" id="PF00498">
    <property type="entry name" value="FHA"/>
    <property type="match status" value="1"/>
</dbReference>
<evidence type="ECO:0000256" key="4">
    <source>
        <dbReference type="ARBA" id="ARBA00022840"/>
    </source>
</evidence>
<dbReference type="Gene3D" id="1.10.510.10">
    <property type="entry name" value="Transferase(Phosphotransferase) domain 1"/>
    <property type="match status" value="1"/>
</dbReference>
<dbReference type="SUPFAM" id="SSF56112">
    <property type="entry name" value="Protein kinase-like (PK-like)"/>
    <property type="match status" value="1"/>
</dbReference>
<dbReference type="SUPFAM" id="SSF49879">
    <property type="entry name" value="SMAD/FHA domain"/>
    <property type="match status" value="1"/>
</dbReference>
<evidence type="ECO:0000256" key="1">
    <source>
        <dbReference type="ARBA" id="ARBA00005575"/>
    </source>
</evidence>
<dbReference type="Proteomes" id="UP001302812">
    <property type="component" value="Unassembled WGS sequence"/>
</dbReference>
<dbReference type="SMART" id="SM00220">
    <property type="entry name" value="S_TKc"/>
    <property type="match status" value="1"/>
</dbReference>
<dbReference type="SMART" id="SM00240">
    <property type="entry name" value="FHA"/>
    <property type="match status" value="1"/>
</dbReference>
<feature type="binding site" evidence="5">
    <location>
        <position position="323"/>
    </location>
    <ligand>
        <name>ATP</name>
        <dbReference type="ChEBI" id="CHEBI:30616"/>
    </ligand>
</feature>
<dbReference type="PROSITE" id="PS00108">
    <property type="entry name" value="PROTEIN_KINASE_ST"/>
    <property type="match status" value="1"/>
</dbReference>
<reference evidence="9" key="2">
    <citation type="submission" date="2023-05" db="EMBL/GenBank/DDBJ databases">
        <authorList>
            <consortium name="Lawrence Berkeley National Laboratory"/>
            <person name="Steindorff A."/>
            <person name="Hensen N."/>
            <person name="Bonometti L."/>
            <person name="Westerberg I."/>
            <person name="Brannstrom I.O."/>
            <person name="Guillou S."/>
            <person name="Cros-Aarteil S."/>
            <person name="Calhoun S."/>
            <person name="Haridas S."/>
            <person name="Kuo A."/>
            <person name="Mondo S."/>
            <person name="Pangilinan J."/>
            <person name="Riley R."/>
            <person name="Labutti K."/>
            <person name="Andreopoulos B."/>
            <person name="Lipzen A."/>
            <person name="Chen C."/>
            <person name="Yanf M."/>
            <person name="Daum C."/>
            <person name="Ng V."/>
            <person name="Clum A."/>
            <person name="Ohm R."/>
            <person name="Martin F."/>
            <person name="Silar P."/>
            <person name="Natvig D."/>
            <person name="Lalanne C."/>
            <person name="Gautier V."/>
            <person name="Ament-Velasquez S.L."/>
            <person name="Kruys A."/>
            <person name="Hutchinson M.I."/>
            <person name="Powell A.J."/>
            <person name="Barry K."/>
            <person name="Miller A.N."/>
            <person name="Grigoriev I.V."/>
            <person name="Debuchy R."/>
            <person name="Gladieux P."/>
            <person name="Thoren M.H."/>
            <person name="Johannesson H."/>
        </authorList>
    </citation>
    <scope>NUCLEOTIDE SEQUENCE</scope>
    <source>
        <strain evidence="9">CBS 508.74</strain>
    </source>
</reference>
<dbReference type="InterPro" id="IPR008984">
    <property type="entry name" value="SMAD_FHA_dom_sf"/>
</dbReference>
<feature type="region of interest" description="Disordered" evidence="6">
    <location>
        <begin position="162"/>
        <end position="199"/>
    </location>
</feature>
<dbReference type="InterPro" id="IPR000719">
    <property type="entry name" value="Prot_kinase_dom"/>
</dbReference>
<evidence type="ECO:0000313" key="9">
    <source>
        <dbReference type="EMBL" id="KAK4116354.1"/>
    </source>
</evidence>
<keyword evidence="10" id="KW-1185">Reference proteome</keyword>
<dbReference type="InterPro" id="IPR008271">
    <property type="entry name" value="Ser/Thr_kinase_AS"/>
</dbReference>
<dbReference type="PROSITE" id="PS00107">
    <property type="entry name" value="PROTEIN_KINASE_ATP"/>
    <property type="match status" value="1"/>
</dbReference>
<dbReference type="PANTHER" id="PTHR24347">
    <property type="entry name" value="SERINE/THREONINE-PROTEIN KINASE"/>
    <property type="match status" value="1"/>
</dbReference>
<dbReference type="GO" id="GO:0005524">
    <property type="term" value="F:ATP binding"/>
    <property type="evidence" value="ECO:0007669"/>
    <property type="project" value="UniProtKB-UniRule"/>
</dbReference>
<evidence type="ECO:0000259" key="8">
    <source>
        <dbReference type="PROSITE" id="PS50011"/>
    </source>
</evidence>
<protein>
    <submittedName>
        <fullName evidence="9">Pkinase-domain-containing protein</fullName>
    </submittedName>
</protein>
<dbReference type="Pfam" id="PF00069">
    <property type="entry name" value="Pkinase"/>
    <property type="match status" value="1"/>
</dbReference>